<comment type="subcellular location">
    <subcellularLocation>
        <location evidence="1">Membrane</location>
    </subcellularLocation>
</comment>
<keyword evidence="4" id="KW-1133">Transmembrane helix</keyword>
<evidence type="ECO:0000256" key="2">
    <source>
        <dbReference type="ARBA" id="ARBA00023136"/>
    </source>
</evidence>
<dbReference type="InterPro" id="IPR044839">
    <property type="entry name" value="NDR1-like"/>
</dbReference>
<feature type="region of interest" description="Disordered" evidence="3">
    <location>
        <begin position="1"/>
        <end position="117"/>
    </location>
</feature>
<dbReference type="Gene3D" id="2.60.40.1820">
    <property type="match status" value="1"/>
</dbReference>
<dbReference type="GO" id="GO:0098542">
    <property type="term" value="P:defense response to other organism"/>
    <property type="evidence" value="ECO:0007669"/>
    <property type="project" value="InterPro"/>
</dbReference>
<keyword evidence="6" id="KW-1185">Reference proteome</keyword>
<keyword evidence="2 4" id="KW-0472">Membrane</keyword>
<protein>
    <recommendedName>
        <fullName evidence="7">Late embryogenesis abundant protein LEA-2 subgroup domain-containing protein</fullName>
    </recommendedName>
</protein>
<evidence type="ECO:0000256" key="4">
    <source>
        <dbReference type="SAM" id="Phobius"/>
    </source>
</evidence>
<dbReference type="OrthoDB" id="20273at2759"/>
<organism evidence="5 6">
    <name type="scientific">Kwoniella mangroviensis CBS 10435</name>
    <dbReference type="NCBI Taxonomy" id="1331196"/>
    <lineage>
        <taxon>Eukaryota</taxon>
        <taxon>Fungi</taxon>
        <taxon>Dikarya</taxon>
        <taxon>Basidiomycota</taxon>
        <taxon>Agaricomycotina</taxon>
        <taxon>Tremellomycetes</taxon>
        <taxon>Tremellales</taxon>
        <taxon>Cryptococcaceae</taxon>
        <taxon>Kwoniella</taxon>
    </lineage>
</organism>
<dbReference type="AlphaFoldDB" id="A0A1B9J384"/>
<reference evidence="5 6" key="1">
    <citation type="submission" date="2013-07" db="EMBL/GenBank/DDBJ databases">
        <title>The Genome Sequence of Kwoniella mangroviensis CBS10435.</title>
        <authorList>
            <consortium name="The Broad Institute Genome Sequencing Platform"/>
            <person name="Cuomo C."/>
            <person name="Litvintseva A."/>
            <person name="Chen Y."/>
            <person name="Heitman J."/>
            <person name="Sun S."/>
            <person name="Springer D."/>
            <person name="Dromer F."/>
            <person name="Young S.K."/>
            <person name="Zeng Q."/>
            <person name="Gargeya S."/>
            <person name="Fitzgerald M."/>
            <person name="Abouelleil A."/>
            <person name="Alvarado L."/>
            <person name="Berlin A.M."/>
            <person name="Chapman S.B."/>
            <person name="Dewar J."/>
            <person name="Goldberg J."/>
            <person name="Griggs A."/>
            <person name="Gujja S."/>
            <person name="Hansen M."/>
            <person name="Howarth C."/>
            <person name="Imamovic A."/>
            <person name="Larimer J."/>
            <person name="McCowan C."/>
            <person name="Murphy C."/>
            <person name="Pearson M."/>
            <person name="Priest M."/>
            <person name="Roberts A."/>
            <person name="Saif S."/>
            <person name="Shea T."/>
            <person name="Sykes S."/>
            <person name="Wortman J."/>
            <person name="Nusbaum C."/>
            <person name="Birren B."/>
        </authorList>
    </citation>
    <scope>NUCLEOTIDE SEQUENCE [LARGE SCALE GENOMIC DNA]</scope>
    <source>
        <strain evidence="5 6">CBS 10435</strain>
    </source>
</reference>
<feature type="compositionally biased region" description="Polar residues" evidence="3">
    <location>
        <begin position="70"/>
        <end position="91"/>
    </location>
</feature>
<dbReference type="GO" id="GO:0016020">
    <property type="term" value="C:membrane"/>
    <property type="evidence" value="ECO:0007669"/>
    <property type="project" value="UniProtKB-SubCell"/>
</dbReference>
<feature type="compositionally biased region" description="Low complexity" evidence="3">
    <location>
        <begin position="13"/>
        <end position="27"/>
    </location>
</feature>
<dbReference type="STRING" id="1331196.A0A1B9J384"/>
<evidence type="ECO:0008006" key="7">
    <source>
        <dbReference type="Google" id="ProtNLM"/>
    </source>
</evidence>
<evidence type="ECO:0000256" key="3">
    <source>
        <dbReference type="SAM" id="MobiDB-lite"/>
    </source>
</evidence>
<evidence type="ECO:0000313" key="5">
    <source>
        <dbReference type="EMBL" id="OCF62225.1"/>
    </source>
</evidence>
<dbReference type="EMBL" id="KI669459">
    <property type="protein sequence ID" value="OCF62225.1"/>
    <property type="molecule type" value="Genomic_DNA"/>
</dbReference>
<feature type="compositionally biased region" description="Polar residues" evidence="3">
    <location>
        <begin position="40"/>
        <end position="49"/>
    </location>
</feature>
<reference evidence="6" key="2">
    <citation type="submission" date="2013-12" db="EMBL/GenBank/DDBJ databases">
        <title>Evolution of pathogenesis and genome organization in the Tremellales.</title>
        <authorList>
            <person name="Cuomo C."/>
            <person name="Litvintseva A."/>
            <person name="Heitman J."/>
            <person name="Chen Y."/>
            <person name="Sun S."/>
            <person name="Springer D."/>
            <person name="Dromer F."/>
            <person name="Young S."/>
            <person name="Zeng Q."/>
            <person name="Chapman S."/>
            <person name="Gujja S."/>
            <person name="Saif S."/>
            <person name="Birren B."/>
        </authorList>
    </citation>
    <scope>NUCLEOTIDE SEQUENCE [LARGE SCALE GENOMIC DNA]</scope>
    <source>
        <strain evidence="6">CBS 10435</strain>
    </source>
</reference>
<dbReference type="PANTHER" id="PTHR31234:SF2">
    <property type="entry name" value="OS05G0199100 PROTEIN"/>
    <property type="match status" value="1"/>
</dbReference>
<evidence type="ECO:0000256" key="1">
    <source>
        <dbReference type="ARBA" id="ARBA00004370"/>
    </source>
</evidence>
<proteinExistence type="predicted"/>
<keyword evidence="4" id="KW-0812">Transmembrane</keyword>
<dbReference type="Proteomes" id="UP000092583">
    <property type="component" value="Unassembled WGS sequence"/>
</dbReference>
<feature type="transmembrane region" description="Helical" evidence="4">
    <location>
        <begin position="142"/>
        <end position="165"/>
    </location>
</feature>
<gene>
    <name evidence="5" type="ORF">L486_01893</name>
</gene>
<sequence>MSHQYGNHYADPYNQQQQGYYHNNNGYDETQQHPPPFQNEGYTYSNDSNPYGEEPRYPSYPADPSAGDYQPNSSTEKMNDEVQYQENTQRAQPGRSGLRRPPVSIAEMGPPPRSTGILRMWRKDERGKQWSRGGGVRMSLRLCCCCFTIGLILVVSILLSIILYVRPPSFALNSVNIGSSPVSLTTNGLTVSFDLSISVANPNWFNADFKEITATAQYPGNNTNTFGGGTLYNLNFVGYTQSTFNFPFTLNYALSKDPNQVILKDLISKCGISGGTKQDITVDYDLYLKLKILGVTVSPTISNSASFECPITASDIQSIIGSDSLSGLIGS</sequence>
<dbReference type="PANTHER" id="PTHR31234">
    <property type="entry name" value="LATE EMBRYOGENESIS ABUNDANT (LEA) HYDROXYPROLINE-RICH GLYCOPROTEIN FAMILY"/>
    <property type="match status" value="1"/>
</dbReference>
<evidence type="ECO:0000313" key="6">
    <source>
        <dbReference type="Proteomes" id="UP000092583"/>
    </source>
</evidence>
<accession>A0A1B9J384</accession>
<name>A0A1B9J384_9TREE</name>